<dbReference type="InterPro" id="IPR044855">
    <property type="entry name" value="CoA-Trfase_III_dom3_sf"/>
</dbReference>
<accession>A0A381Z4U7</accession>
<proteinExistence type="predicted"/>
<dbReference type="GO" id="GO:0003824">
    <property type="term" value="F:catalytic activity"/>
    <property type="evidence" value="ECO:0007669"/>
    <property type="project" value="InterPro"/>
</dbReference>
<dbReference type="Gene3D" id="3.40.50.10540">
    <property type="entry name" value="Crotonobetainyl-coa:carnitine coa-transferase, domain 1"/>
    <property type="match status" value="1"/>
</dbReference>
<organism evidence="1">
    <name type="scientific">marine metagenome</name>
    <dbReference type="NCBI Taxonomy" id="408172"/>
    <lineage>
        <taxon>unclassified sequences</taxon>
        <taxon>metagenomes</taxon>
        <taxon>ecological metagenomes</taxon>
    </lineage>
</organism>
<dbReference type="EMBL" id="UINC01019966">
    <property type="protein sequence ID" value="SVA84306.1"/>
    <property type="molecule type" value="Genomic_DNA"/>
</dbReference>
<dbReference type="Gene3D" id="3.30.1540.10">
    <property type="entry name" value="formyl-coa transferase, domain 3"/>
    <property type="match status" value="1"/>
</dbReference>
<dbReference type="SUPFAM" id="SSF89796">
    <property type="entry name" value="CoA-transferase family III (CaiB/BaiF)"/>
    <property type="match status" value="1"/>
</dbReference>
<reference evidence="1" key="1">
    <citation type="submission" date="2018-05" db="EMBL/GenBank/DDBJ databases">
        <authorList>
            <person name="Lanie J.A."/>
            <person name="Ng W.-L."/>
            <person name="Kazmierczak K.M."/>
            <person name="Andrzejewski T.M."/>
            <person name="Davidsen T.M."/>
            <person name="Wayne K.J."/>
            <person name="Tettelin H."/>
            <person name="Glass J.I."/>
            <person name="Rusch D."/>
            <person name="Podicherti R."/>
            <person name="Tsui H.-C.T."/>
            <person name="Winkler M.E."/>
        </authorList>
    </citation>
    <scope>NUCLEOTIDE SEQUENCE</scope>
</reference>
<name>A0A381Z4U7_9ZZZZ</name>
<dbReference type="AlphaFoldDB" id="A0A381Z4U7"/>
<dbReference type="InterPro" id="IPR023606">
    <property type="entry name" value="CoA-Trfase_III_dom_1_sf"/>
</dbReference>
<gene>
    <name evidence="1" type="ORF">METZ01_LOCUS137160</name>
</gene>
<dbReference type="Pfam" id="PF02515">
    <property type="entry name" value="CoA_transf_3"/>
    <property type="match status" value="1"/>
</dbReference>
<feature type="non-terminal residue" evidence="1">
    <location>
        <position position="1"/>
    </location>
</feature>
<dbReference type="InterPro" id="IPR003673">
    <property type="entry name" value="CoA-Trfase_fam_III"/>
</dbReference>
<sequence>WLCAGVITPREWEALAAWIYEVTGNEEILDEKYKGGNQERAPHIDIITAMFLEFTTRFTSEELFHEGQKRNLVFLPVTDVADLLHDDQLEASHLWTQLDHQEVGELKYPLGIFDSEDFSPARSAAPALGQDNGAIYGGELGLTFQEMAGLRTARVI</sequence>
<protein>
    <submittedName>
        <fullName evidence="1">Uncharacterized protein</fullName>
    </submittedName>
</protein>
<evidence type="ECO:0000313" key="1">
    <source>
        <dbReference type="EMBL" id="SVA84306.1"/>
    </source>
</evidence>